<feature type="region of interest" description="Disordered" evidence="6">
    <location>
        <begin position="558"/>
        <end position="645"/>
    </location>
</feature>
<keyword evidence="3" id="KW-0677">Repeat</keyword>
<keyword evidence="4" id="KW-0206">Cytoskeleton</keyword>
<comment type="subcellular location">
    <subcellularLocation>
        <location evidence="1">Cytoplasm</location>
        <location evidence="1">Cytoskeleton</location>
        <location evidence="1">Cilium axoneme</location>
    </subcellularLocation>
</comment>
<keyword evidence="2" id="KW-0963">Cytoplasm</keyword>
<evidence type="ECO:0000313" key="9">
    <source>
        <dbReference type="Proteomes" id="UP000594454"/>
    </source>
</evidence>
<dbReference type="InParanoid" id="A0A7R8Z1U6"/>
<evidence type="ECO:0000256" key="1">
    <source>
        <dbReference type="ARBA" id="ARBA00004430"/>
    </source>
</evidence>
<dbReference type="SMART" id="SM00676">
    <property type="entry name" value="DM10"/>
    <property type="match status" value="3"/>
</dbReference>
<dbReference type="Pfam" id="PF06565">
    <property type="entry name" value="DM10_dom"/>
    <property type="match status" value="3"/>
</dbReference>
<feature type="domain" description="DM10" evidence="7">
    <location>
        <begin position="238"/>
        <end position="358"/>
    </location>
</feature>
<dbReference type="AlphaFoldDB" id="A0A7R8Z1U6"/>
<feature type="compositionally biased region" description="Basic and acidic residues" evidence="6">
    <location>
        <begin position="595"/>
        <end position="607"/>
    </location>
</feature>
<evidence type="ECO:0000256" key="5">
    <source>
        <dbReference type="ARBA" id="ARBA00023273"/>
    </source>
</evidence>
<protein>
    <recommendedName>
        <fullName evidence="7">DM10 domain-containing protein</fullName>
    </recommendedName>
</protein>
<proteinExistence type="predicted"/>
<feature type="domain" description="DM10" evidence="7">
    <location>
        <begin position="90"/>
        <end position="195"/>
    </location>
</feature>
<dbReference type="EMBL" id="LR899014">
    <property type="protein sequence ID" value="CAD7092916.1"/>
    <property type="molecule type" value="Genomic_DNA"/>
</dbReference>
<dbReference type="PANTHER" id="PTHR12086:SF9">
    <property type="entry name" value="EF-HAND DOMAIN-CONTAINING PROTEIN 1"/>
    <property type="match status" value="1"/>
</dbReference>
<dbReference type="OrthoDB" id="10255210at2759"/>
<dbReference type="GO" id="GO:0072686">
    <property type="term" value="C:mitotic spindle"/>
    <property type="evidence" value="ECO:0007669"/>
    <property type="project" value="TreeGrafter"/>
</dbReference>
<evidence type="ECO:0000259" key="7">
    <source>
        <dbReference type="PROSITE" id="PS51336"/>
    </source>
</evidence>
<dbReference type="GO" id="GO:0007052">
    <property type="term" value="P:mitotic spindle organization"/>
    <property type="evidence" value="ECO:0007669"/>
    <property type="project" value="TreeGrafter"/>
</dbReference>
<dbReference type="Proteomes" id="UP000594454">
    <property type="component" value="Chromosome 6"/>
</dbReference>
<gene>
    <name evidence="8" type="ORF">HERILL_LOCUS15242</name>
</gene>
<evidence type="ECO:0000256" key="2">
    <source>
        <dbReference type="ARBA" id="ARBA00022490"/>
    </source>
</evidence>
<dbReference type="PANTHER" id="PTHR12086">
    <property type="entry name" value="EF-HAND DOMAIN C-TERMINAL CONTAINING PROTEIN"/>
    <property type="match status" value="1"/>
</dbReference>
<dbReference type="GO" id="GO:0000281">
    <property type="term" value="P:mitotic cytokinesis"/>
    <property type="evidence" value="ECO:0007669"/>
    <property type="project" value="TreeGrafter"/>
</dbReference>
<reference evidence="8 9" key="1">
    <citation type="submission" date="2020-11" db="EMBL/GenBank/DDBJ databases">
        <authorList>
            <person name="Wallbank WR R."/>
            <person name="Pardo Diaz C."/>
            <person name="Kozak K."/>
            <person name="Martin S."/>
            <person name="Jiggins C."/>
            <person name="Moest M."/>
            <person name="Warren A I."/>
            <person name="Generalovic N T."/>
            <person name="Byers J.R.P. K."/>
            <person name="Montejo-Kovacevich G."/>
            <person name="Yen C E."/>
        </authorList>
    </citation>
    <scope>NUCLEOTIDE SEQUENCE [LARGE SCALE GENOMIC DNA]</scope>
</reference>
<evidence type="ECO:0000256" key="6">
    <source>
        <dbReference type="SAM" id="MobiDB-lite"/>
    </source>
</evidence>
<dbReference type="InterPro" id="IPR006602">
    <property type="entry name" value="DM10_dom"/>
</dbReference>
<keyword evidence="5" id="KW-0966">Cell projection</keyword>
<dbReference type="InterPro" id="IPR040193">
    <property type="entry name" value="EFHC1/EFHC2/EFHB"/>
</dbReference>
<sequence length="645" mass="74187">MNTEGLPKLPGLDFENRFKTNYRVPQTFNLVNGYAIPKSPIPGIGDDPPPEQSIAFPKSDNVAMYDPVLTYGRLRRPKVKPFLPKYVLYDKKALTFKAFFKQSVPESPLEHYRVRHVNIIYFLEDDSITVMEPEVVNSGIPQGRLIRRGKIPKNANGDYYSWKDFNIGMDIEMNGIVFHTTDCDNYTKEFLVSQGIELNEPEVPPVDPVTAQRKIDYINKMNKTPSDDDKLRRFLEFQGKILKFDCILDETDQECGGTMTYQLFYFLQDDTVSIKELPENQEGRDHFPMLLRKTKLPKNWKAKPINFPSIYLELSDNEVTEYYQPKDFRIGETIYVYGRRFLLLDCDKFTRQYFRDVLKQPQGDRLTITYPPKRTSKRPIPEYLGIGTPEDSLTSCFGLVPKPPKKDIVKYLLNTNKFLRFGCVLDSAHPEDSIRKFVLSYSLADDTILINEPQIKNSGIIGGRFLAPQRVKVPGCNPNMPVYYGPKDFGIGEILKINDHRFKIVSADRFVYQYMKEHREMFSDEQVEGVRNHLLLEGHLKDEVKYAMDYVRNLDEEGARNMHGPSNELQSTELKPDDCTPAPQPDPAVGVDAGFHQDDAYIKRSKDGTCPYEIRPTPQEHLTKPCPPADDQENLLKRLGQGDGN</sequence>
<dbReference type="PROSITE" id="PS51336">
    <property type="entry name" value="DM10"/>
    <property type="match status" value="3"/>
</dbReference>
<dbReference type="GO" id="GO:0005930">
    <property type="term" value="C:axoneme"/>
    <property type="evidence" value="ECO:0007669"/>
    <property type="project" value="UniProtKB-SubCell"/>
</dbReference>
<evidence type="ECO:0000256" key="4">
    <source>
        <dbReference type="ARBA" id="ARBA00023212"/>
    </source>
</evidence>
<organism evidence="8 9">
    <name type="scientific">Hermetia illucens</name>
    <name type="common">Black soldier fly</name>
    <dbReference type="NCBI Taxonomy" id="343691"/>
    <lineage>
        <taxon>Eukaryota</taxon>
        <taxon>Metazoa</taxon>
        <taxon>Ecdysozoa</taxon>
        <taxon>Arthropoda</taxon>
        <taxon>Hexapoda</taxon>
        <taxon>Insecta</taxon>
        <taxon>Pterygota</taxon>
        <taxon>Neoptera</taxon>
        <taxon>Endopterygota</taxon>
        <taxon>Diptera</taxon>
        <taxon>Brachycera</taxon>
        <taxon>Stratiomyomorpha</taxon>
        <taxon>Stratiomyidae</taxon>
        <taxon>Hermetiinae</taxon>
        <taxon>Hermetia</taxon>
    </lineage>
</organism>
<accession>A0A7R8Z1U6</accession>
<dbReference type="FunFam" id="2.30.29.170:FF:000002">
    <property type="entry name" value="EF-hand domain (C-terminal) containing 1"/>
    <property type="match status" value="1"/>
</dbReference>
<name>A0A7R8Z1U6_HERIL</name>
<dbReference type="GO" id="GO:0043014">
    <property type="term" value="F:alpha-tubulin binding"/>
    <property type="evidence" value="ECO:0007669"/>
    <property type="project" value="TreeGrafter"/>
</dbReference>
<feature type="domain" description="DM10" evidence="7">
    <location>
        <begin position="415"/>
        <end position="519"/>
    </location>
</feature>
<dbReference type="Gene3D" id="2.30.29.170">
    <property type="match status" value="3"/>
</dbReference>
<keyword evidence="9" id="KW-1185">Reference proteome</keyword>
<evidence type="ECO:0000313" key="8">
    <source>
        <dbReference type="EMBL" id="CAD7092916.1"/>
    </source>
</evidence>
<dbReference type="OMA" id="WKDFNIG"/>
<dbReference type="GO" id="GO:0060285">
    <property type="term" value="P:cilium-dependent cell motility"/>
    <property type="evidence" value="ECO:0007669"/>
    <property type="project" value="TreeGrafter"/>
</dbReference>
<dbReference type="FunFam" id="2.30.29.170:FF:000001">
    <property type="entry name" value="EF-hand domain containing 1"/>
    <property type="match status" value="1"/>
</dbReference>
<evidence type="ECO:0000256" key="3">
    <source>
        <dbReference type="ARBA" id="ARBA00022737"/>
    </source>
</evidence>
<dbReference type="FunFam" id="2.30.29.170:FF:000004">
    <property type="entry name" value="EF-hand domain containing 2"/>
    <property type="match status" value="1"/>
</dbReference>